<dbReference type="PANTHER" id="PTHR30537:SF1">
    <property type="entry name" value="HTH-TYPE TRANSCRIPTIONAL REGULATOR PGRR"/>
    <property type="match status" value="1"/>
</dbReference>
<dbReference type="EMBL" id="CBSV010000138">
    <property type="protein sequence ID" value="CDH01576.1"/>
    <property type="molecule type" value="Genomic_DNA"/>
</dbReference>
<proteinExistence type="inferred from homology"/>
<evidence type="ECO:0008006" key="3">
    <source>
        <dbReference type="Google" id="ProtNLM"/>
    </source>
</evidence>
<dbReference type="Gene3D" id="3.40.190.10">
    <property type="entry name" value="Periplasmic binding protein-like II"/>
    <property type="match status" value="1"/>
</dbReference>
<dbReference type="GO" id="GO:0043565">
    <property type="term" value="F:sequence-specific DNA binding"/>
    <property type="evidence" value="ECO:0007669"/>
    <property type="project" value="TreeGrafter"/>
</dbReference>
<comment type="caution">
    <text evidence="2">The sequence shown here is derived from an EMBL/GenBank/DDBJ whole genome shotgun (WGS) entry which is preliminary data.</text>
</comment>
<protein>
    <recommendedName>
        <fullName evidence="3">LysR substrate-binding domain-containing protein</fullName>
    </recommendedName>
</protein>
<evidence type="ECO:0000256" key="1">
    <source>
        <dbReference type="ARBA" id="ARBA00009437"/>
    </source>
</evidence>
<dbReference type="SUPFAM" id="SSF53850">
    <property type="entry name" value="Periplasmic binding protein-like II"/>
    <property type="match status" value="1"/>
</dbReference>
<organism evidence="2">
    <name type="scientific">Xenorhabdus bovienii str. feltiae Moldova</name>
    <dbReference type="NCBI Taxonomy" id="1398200"/>
    <lineage>
        <taxon>Bacteria</taxon>
        <taxon>Pseudomonadati</taxon>
        <taxon>Pseudomonadota</taxon>
        <taxon>Gammaproteobacteria</taxon>
        <taxon>Enterobacterales</taxon>
        <taxon>Morganellaceae</taxon>
        <taxon>Xenorhabdus</taxon>
    </lineage>
</organism>
<reference evidence="2" key="1">
    <citation type="submission" date="2013-07" db="EMBL/GenBank/DDBJ databases">
        <title>Sub-species coevolution in mutualistic symbiosis.</title>
        <authorList>
            <person name="Murfin K."/>
            <person name="Klassen J."/>
            <person name="Lee M."/>
            <person name="Forst S."/>
            <person name="Stock P."/>
            <person name="Goodrich-Blair H."/>
        </authorList>
    </citation>
    <scope>NUCLEOTIDE SEQUENCE [LARGE SCALE GENOMIC DNA]</scope>
    <source>
        <strain evidence="2">Feltiae Moldova</strain>
    </source>
</reference>
<sequence>MVLLKNFLKRYSRRHSIAFIRKSSARRDFSLLLMCQWGDYYAWEFKHEGRTFSIKLDGQLVFNSTLHQLNAALDGVRLAYIPEHLAKPYLADGRLQAVLTDYHIRILSSNRLF</sequence>
<dbReference type="Proteomes" id="UP000028487">
    <property type="component" value="Unassembled WGS sequence"/>
</dbReference>
<comment type="similarity">
    <text evidence="1">Belongs to the LysR transcriptional regulatory family.</text>
</comment>
<name>A0A077NVD9_XENBV</name>
<dbReference type="GO" id="GO:0006351">
    <property type="term" value="P:DNA-templated transcription"/>
    <property type="evidence" value="ECO:0007669"/>
    <property type="project" value="TreeGrafter"/>
</dbReference>
<dbReference type="PANTHER" id="PTHR30537">
    <property type="entry name" value="HTH-TYPE TRANSCRIPTIONAL REGULATOR"/>
    <property type="match status" value="1"/>
</dbReference>
<dbReference type="InterPro" id="IPR058163">
    <property type="entry name" value="LysR-type_TF_proteobact-type"/>
</dbReference>
<dbReference type="GO" id="GO:0003700">
    <property type="term" value="F:DNA-binding transcription factor activity"/>
    <property type="evidence" value="ECO:0007669"/>
    <property type="project" value="TreeGrafter"/>
</dbReference>
<accession>A0A077NVD9</accession>
<evidence type="ECO:0000313" key="2">
    <source>
        <dbReference type="EMBL" id="CDH01576.1"/>
    </source>
</evidence>
<gene>
    <name evidence="2" type="ORF">XBFM1_2220004</name>
</gene>
<dbReference type="HOGENOM" id="CLU_2132556_0_0_6"/>
<dbReference type="AlphaFoldDB" id="A0A077NVD9"/>